<name>A0A2P8IIQ5_SACCR</name>
<feature type="region of interest" description="Disordered" evidence="1">
    <location>
        <begin position="24"/>
        <end position="56"/>
    </location>
</feature>
<proteinExistence type="predicted"/>
<protein>
    <submittedName>
        <fullName evidence="3">Uncharacterized protein</fullName>
    </submittedName>
</protein>
<comment type="caution">
    <text evidence="3">The sequence shown here is derived from an EMBL/GenBank/DDBJ whole genome shotgun (WGS) entry which is preliminary data.</text>
</comment>
<evidence type="ECO:0000313" key="4">
    <source>
        <dbReference type="Proteomes" id="UP000241118"/>
    </source>
</evidence>
<feature type="signal peptide" evidence="2">
    <location>
        <begin position="1"/>
        <end position="18"/>
    </location>
</feature>
<sequence length="56" mass="5731">MVSRLVLLSVVGLVPVFAVHGGEAAGARPTKAPVRPTVEPAREIPIGPSVRSSEDG</sequence>
<gene>
    <name evidence="3" type="ORF">B0I31_101570</name>
</gene>
<dbReference type="Proteomes" id="UP000241118">
    <property type="component" value="Unassembled WGS sequence"/>
</dbReference>
<dbReference type="RefSeq" id="WP_181319954.1">
    <property type="nucleotide sequence ID" value="NZ_PYAX01000001.1"/>
</dbReference>
<dbReference type="EMBL" id="PYAX01000001">
    <property type="protein sequence ID" value="PSL58352.1"/>
    <property type="molecule type" value="Genomic_DNA"/>
</dbReference>
<feature type="chain" id="PRO_5015120041" evidence="2">
    <location>
        <begin position="19"/>
        <end position="56"/>
    </location>
</feature>
<keyword evidence="2" id="KW-0732">Signal</keyword>
<reference evidence="3 4" key="1">
    <citation type="submission" date="2018-03" db="EMBL/GenBank/DDBJ databases">
        <title>Genomic Encyclopedia of Type Strains, Phase III (KMG-III): the genomes of soil and plant-associated and newly described type strains.</title>
        <authorList>
            <person name="Whitman W."/>
        </authorList>
    </citation>
    <scope>NUCLEOTIDE SEQUENCE [LARGE SCALE GENOMIC DNA]</scope>
    <source>
        <strain evidence="3 4">CGMCC 4.7097</strain>
    </source>
</reference>
<dbReference type="AlphaFoldDB" id="A0A2P8IIQ5"/>
<keyword evidence="4" id="KW-1185">Reference proteome</keyword>
<accession>A0A2P8IIQ5</accession>
<evidence type="ECO:0000256" key="2">
    <source>
        <dbReference type="SAM" id="SignalP"/>
    </source>
</evidence>
<evidence type="ECO:0000313" key="3">
    <source>
        <dbReference type="EMBL" id="PSL58352.1"/>
    </source>
</evidence>
<organism evidence="3 4">
    <name type="scientific">Saccharothrix carnea</name>
    <dbReference type="NCBI Taxonomy" id="1280637"/>
    <lineage>
        <taxon>Bacteria</taxon>
        <taxon>Bacillati</taxon>
        <taxon>Actinomycetota</taxon>
        <taxon>Actinomycetes</taxon>
        <taxon>Pseudonocardiales</taxon>
        <taxon>Pseudonocardiaceae</taxon>
        <taxon>Saccharothrix</taxon>
    </lineage>
</organism>
<evidence type="ECO:0000256" key="1">
    <source>
        <dbReference type="SAM" id="MobiDB-lite"/>
    </source>
</evidence>